<dbReference type="GeneID" id="3924603"/>
<dbReference type="KEGG" id="mhu:Mhun_2516"/>
<dbReference type="Proteomes" id="UP000001941">
    <property type="component" value="Chromosome"/>
</dbReference>
<sequence length="164" mass="18825">MTDNSIELKKELIDAAKNWLAIDGLWFLEIEKRFGLDIALECDAAVWKEFSRIEADRIMTRLALPSGGGLEVLETALHHRLFSLLNTYEIRKPVPGVLELFMNSCRTQAARDRKGLPLFPCKRIGLIDYKIFARTIDPKINVECIACPPDTMIRTYHCGWRFTI</sequence>
<evidence type="ECO:0000313" key="2">
    <source>
        <dbReference type="Proteomes" id="UP000001941"/>
    </source>
</evidence>
<gene>
    <name evidence="1" type="ordered locus">Mhun_2516</name>
</gene>
<accession>Q2FND4</accession>
<keyword evidence="2" id="KW-1185">Reference proteome</keyword>
<organism evidence="1 2">
    <name type="scientific">Methanospirillum hungatei JF-1 (strain ATCC 27890 / DSM 864 / NBRC 100397 / JF-1)</name>
    <dbReference type="NCBI Taxonomy" id="323259"/>
    <lineage>
        <taxon>Archaea</taxon>
        <taxon>Methanobacteriati</taxon>
        <taxon>Methanobacteriota</taxon>
        <taxon>Stenosarchaea group</taxon>
        <taxon>Methanomicrobia</taxon>
        <taxon>Methanomicrobiales</taxon>
        <taxon>Methanospirillaceae</taxon>
        <taxon>Methanospirillum</taxon>
    </lineage>
</organism>
<reference evidence="2" key="1">
    <citation type="journal article" date="2016" name="Stand. Genomic Sci.">
        <title>Complete genome sequence of Methanospirillum hungatei type strain JF1.</title>
        <authorList>
            <person name="Gunsalus R.P."/>
            <person name="Cook L.E."/>
            <person name="Crable B."/>
            <person name="Rohlin L."/>
            <person name="McDonald E."/>
            <person name="Mouttaki H."/>
            <person name="Sieber J.R."/>
            <person name="Poweleit N."/>
            <person name="Zhou H."/>
            <person name="Lapidus A.L."/>
            <person name="Daligault H.E."/>
            <person name="Land M."/>
            <person name="Gilna P."/>
            <person name="Ivanova N."/>
            <person name="Kyrpides N."/>
            <person name="Culley D.E."/>
            <person name="McInerney M.J."/>
        </authorList>
    </citation>
    <scope>NUCLEOTIDE SEQUENCE [LARGE SCALE GENOMIC DNA]</scope>
    <source>
        <strain evidence="2">ATCC 27890 / DSM 864 / NBRC 100397 / JF-1</strain>
    </source>
</reference>
<dbReference type="AlphaFoldDB" id="Q2FND4"/>
<dbReference type="EMBL" id="CP000254">
    <property type="protein sequence ID" value="ABD42216.1"/>
    <property type="molecule type" value="Genomic_DNA"/>
</dbReference>
<dbReference type="Pfam" id="PF19620">
    <property type="entry name" value="DUF6125"/>
    <property type="match status" value="1"/>
</dbReference>
<protein>
    <submittedName>
        <fullName evidence="1">Uncharacterized protein</fullName>
    </submittedName>
</protein>
<dbReference type="STRING" id="323259.Mhun_2516"/>
<dbReference type="eggNOG" id="arCOG10401">
    <property type="taxonomic scope" value="Archaea"/>
</dbReference>
<dbReference type="OrthoDB" id="148014at2157"/>
<evidence type="ECO:0000313" key="1">
    <source>
        <dbReference type="EMBL" id="ABD42216.1"/>
    </source>
</evidence>
<name>Q2FND4_METHJ</name>
<dbReference type="RefSeq" id="WP_011449474.1">
    <property type="nucleotide sequence ID" value="NC_007796.1"/>
</dbReference>
<dbReference type="InParanoid" id="Q2FND4"/>
<dbReference type="HOGENOM" id="CLU_116203_0_0_2"/>
<proteinExistence type="predicted"/>
<dbReference type="EnsemblBacteria" id="ABD42216">
    <property type="protein sequence ID" value="ABD42216"/>
    <property type="gene ID" value="Mhun_2516"/>
</dbReference>